<dbReference type="SMART" id="SM00256">
    <property type="entry name" value="FBOX"/>
    <property type="match status" value="1"/>
</dbReference>
<evidence type="ECO:0000313" key="3">
    <source>
        <dbReference type="Proteomes" id="UP000001064"/>
    </source>
</evidence>
<feature type="domain" description="F-box" evidence="1">
    <location>
        <begin position="164"/>
        <end position="210"/>
    </location>
</feature>
<evidence type="ECO:0000259" key="1">
    <source>
        <dbReference type="PROSITE" id="PS50181"/>
    </source>
</evidence>
<organism evidence="2 3">
    <name type="scientific">Dictyostelium purpureum</name>
    <name type="common">Slime mold</name>
    <dbReference type="NCBI Taxonomy" id="5786"/>
    <lineage>
        <taxon>Eukaryota</taxon>
        <taxon>Amoebozoa</taxon>
        <taxon>Evosea</taxon>
        <taxon>Eumycetozoa</taxon>
        <taxon>Dictyostelia</taxon>
        <taxon>Dictyosteliales</taxon>
        <taxon>Dictyosteliaceae</taxon>
        <taxon>Dictyostelium</taxon>
    </lineage>
</organism>
<dbReference type="AlphaFoldDB" id="F0ZX27"/>
<evidence type="ECO:0000313" key="2">
    <source>
        <dbReference type="EMBL" id="EGC31499.1"/>
    </source>
</evidence>
<dbReference type="InterPro" id="IPR001810">
    <property type="entry name" value="F-box_dom"/>
</dbReference>
<dbReference type="Proteomes" id="UP000001064">
    <property type="component" value="Unassembled WGS sequence"/>
</dbReference>
<dbReference type="OMA" id="WICCLSK"/>
<sequence length="327" mass="37418">MLKKLKNNLNYNIDLATIDSLIDNNIIDNLINSDPHSFSSFTDDYIDYHDVIIDLDFGDSIITTSNLIITNSSSGNGRIDSLGSNSIHSHNHSNSGVCSSSSSESLDWKCSSVFVTYNIKTTTGECSKDVLSQVQKRISTFKGSMKIEQLDLSLKEFNFNTDTDFISTVLSKEIQYKIMSYLSIYDILSMFQVNKYWYELSLNNNFWKSLLKKDLEKWSNREAIKLSIKNLESRSLQHDISWKKYYANIQRLRLCKKCGIVYRESSNCLTSCCYHADIRDIVHSRGVPSGVYWICCLSKPKQAPGCTMSCHEEENQIDYPSPLLIRQ</sequence>
<dbReference type="KEGG" id="dpp:DICPUDRAFT_99196"/>
<keyword evidence="3" id="KW-1185">Reference proteome</keyword>
<dbReference type="Gene3D" id="1.20.1280.50">
    <property type="match status" value="1"/>
</dbReference>
<reference evidence="3" key="1">
    <citation type="journal article" date="2011" name="Genome Biol.">
        <title>Comparative genomics of the social amoebae Dictyostelium discoideum and Dictyostelium purpureum.</title>
        <authorList>
            <consortium name="US DOE Joint Genome Institute (JGI-PGF)"/>
            <person name="Sucgang R."/>
            <person name="Kuo A."/>
            <person name="Tian X."/>
            <person name="Salerno W."/>
            <person name="Parikh A."/>
            <person name="Feasley C.L."/>
            <person name="Dalin E."/>
            <person name="Tu H."/>
            <person name="Huang E."/>
            <person name="Barry K."/>
            <person name="Lindquist E."/>
            <person name="Shapiro H."/>
            <person name="Bruce D."/>
            <person name="Schmutz J."/>
            <person name="Salamov A."/>
            <person name="Fey P."/>
            <person name="Gaudet P."/>
            <person name="Anjard C."/>
            <person name="Babu M.M."/>
            <person name="Basu S."/>
            <person name="Bushmanova Y."/>
            <person name="van der Wel H."/>
            <person name="Katoh-Kurasawa M."/>
            <person name="Dinh C."/>
            <person name="Coutinho P.M."/>
            <person name="Saito T."/>
            <person name="Elias M."/>
            <person name="Schaap P."/>
            <person name="Kay R.R."/>
            <person name="Henrissat B."/>
            <person name="Eichinger L."/>
            <person name="Rivero F."/>
            <person name="Putnam N.H."/>
            <person name="West C.M."/>
            <person name="Loomis W.F."/>
            <person name="Chisholm R.L."/>
            <person name="Shaulsky G."/>
            <person name="Strassmann J.E."/>
            <person name="Queller D.C."/>
            <person name="Kuspa A."/>
            <person name="Grigoriev I.V."/>
        </authorList>
    </citation>
    <scope>NUCLEOTIDE SEQUENCE [LARGE SCALE GENOMIC DNA]</scope>
    <source>
        <strain evidence="3">QSDP1</strain>
    </source>
</reference>
<dbReference type="SUPFAM" id="SSF81383">
    <property type="entry name" value="F-box domain"/>
    <property type="match status" value="1"/>
</dbReference>
<dbReference type="GeneID" id="10505721"/>
<dbReference type="OrthoDB" id="3219396at2759"/>
<accession>F0ZX27</accession>
<dbReference type="VEuPathDB" id="AmoebaDB:DICPUDRAFT_99196"/>
<dbReference type="eggNOG" id="ENOG502RHCZ">
    <property type="taxonomic scope" value="Eukaryota"/>
</dbReference>
<name>F0ZX27_DICPU</name>
<dbReference type="InParanoid" id="F0ZX27"/>
<dbReference type="PROSITE" id="PS50181">
    <property type="entry name" value="FBOX"/>
    <property type="match status" value="1"/>
</dbReference>
<dbReference type="InterPro" id="IPR036047">
    <property type="entry name" value="F-box-like_dom_sf"/>
</dbReference>
<dbReference type="EMBL" id="GL871250">
    <property type="protein sequence ID" value="EGC31499.1"/>
    <property type="molecule type" value="Genomic_DNA"/>
</dbReference>
<protein>
    <recommendedName>
        <fullName evidence="1">F-box domain-containing protein</fullName>
    </recommendedName>
</protein>
<dbReference type="FunCoup" id="F0ZX27">
    <property type="interactions" value="229"/>
</dbReference>
<gene>
    <name evidence="2" type="ORF">DICPUDRAFT_99196</name>
</gene>
<dbReference type="Pfam" id="PF12937">
    <property type="entry name" value="F-box-like"/>
    <property type="match status" value="1"/>
</dbReference>
<proteinExistence type="predicted"/>
<dbReference type="RefSeq" id="XP_003291974.1">
    <property type="nucleotide sequence ID" value="XM_003291926.1"/>
</dbReference>